<reference evidence="2" key="1">
    <citation type="journal article" date="2022" name="Mol. Ecol. Resour.">
        <title>The genomes of chicory, endive, great burdock and yacon provide insights into Asteraceae palaeo-polyploidization history and plant inulin production.</title>
        <authorList>
            <person name="Fan W."/>
            <person name="Wang S."/>
            <person name="Wang H."/>
            <person name="Wang A."/>
            <person name="Jiang F."/>
            <person name="Liu H."/>
            <person name="Zhao H."/>
            <person name="Xu D."/>
            <person name="Zhang Y."/>
        </authorList>
    </citation>
    <scope>NUCLEOTIDE SEQUENCE [LARGE SCALE GENOMIC DNA]</scope>
    <source>
        <strain evidence="2">cv. Niubang</strain>
    </source>
</reference>
<sequence length="873" mass="100477">MAKKLNEEYQTSMQTAVETKKIAVKASKQRMLVKKQKRQPSKTFLANQERRKMINFLKGSIGVKGEMFTNMAYNKVEELYKKEMAKLQGDSSQREEAERRMKERYDLNIQQPFPEETTPSKEKVEEKKEEQENVRMEVKSAKIVKTIASKKQSKKSRIEEAEKEAEPSVTPSAEPEQNPEPSNLPSNEQVDLFMTVIEPVQAVPISVKAPEVIFWDILRDNRKEYFRLKRVGDVFEFYSTWGKMIRSCSRADLEEMHKVGMKLYEPVLKGTEENLLKIAMEYLCMMFEPEKVVHRIKDLHHEYVFKKIDKWILFENCGVYMITIDNCYHEYYLVDKVYDHSKEKLNGMLKAKLVCAKESEMARIVIIILVKNYILTVELNNNELILGFMQIEADSERPLEVFVYDATLMCDEGDDEGDDGGDDEIHVGGSQQEPDSQFQASYYTTLYSDHSYCPNDSYPDVIPETQIEEEQQAEEEEEEDEERRFVGVAHDETHVFTTGISDLDRSNTDIDEDEEEETYTPSNKSFGELNDYFDTPLSLPNPETNIPPYQLVPYNRGTSIHEGQLFDTKEQMAIQLGIKFMEEGFVVRTEKSDKSRYVVICEQKNCKWRMSAKSVGLKGRMLVVRKLNDMHICSRTQLNSRHRQANKRTLGHILKGKFIDASRSFRPNDIVDDINQQGTPEESYERLPMYLYNLELKNPGTHTRIRTDSHGRFELCFAALGCASGTFLANLRPVLVIDDAHLKGPYLGMIFLAVAMNGNNNIVPLAFGVGKSETEEERGWFLSRLRECIRVPKGLVSMSDRSPSISAAISVVYPSTPHALCCRHLEMNVKSVDRDICKLAKLRDLSCNMAQLRDLSCNMAKLRGLMCNIAKLR</sequence>
<name>A0ACB9CK44_ARCLA</name>
<dbReference type="EMBL" id="CM042050">
    <property type="protein sequence ID" value="KAI3734629.1"/>
    <property type="molecule type" value="Genomic_DNA"/>
</dbReference>
<keyword evidence="2" id="KW-1185">Reference proteome</keyword>
<protein>
    <submittedName>
        <fullName evidence="1">Uncharacterized protein</fullName>
    </submittedName>
</protein>
<accession>A0ACB9CK44</accession>
<comment type="caution">
    <text evidence="1">The sequence shown here is derived from an EMBL/GenBank/DDBJ whole genome shotgun (WGS) entry which is preliminary data.</text>
</comment>
<evidence type="ECO:0000313" key="2">
    <source>
        <dbReference type="Proteomes" id="UP001055879"/>
    </source>
</evidence>
<evidence type="ECO:0000313" key="1">
    <source>
        <dbReference type="EMBL" id="KAI3734629.1"/>
    </source>
</evidence>
<proteinExistence type="predicted"/>
<gene>
    <name evidence="1" type="ORF">L6452_14102</name>
</gene>
<organism evidence="1 2">
    <name type="scientific">Arctium lappa</name>
    <name type="common">Greater burdock</name>
    <name type="synonym">Lappa major</name>
    <dbReference type="NCBI Taxonomy" id="4217"/>
    <lineage>
        <taxon>Eukaryota</taxon>
        <taxon>Viridiplantae</taxon>
        <taxon>Streptophyta</taxon>
        <taxon>Embryophyta</taxon>
        <taxon>Tracheophyta</taxon>
        <taxon>Spermatophyta</taxon>
        <taxon>Magnoliopsida</taxon>
        <taxon>eudicotyledons</taxon>
        <taxon>Gunneridae</taxon>
        <taxon>Pentapetalae</taxon>
        <taxon>asterids</taxon>
        <taxon>campanulids</taxon>
        <taxon>Asterales</taxon>
        <taxon>Asteraceae</taxon>
        <taxon>Carduoideae</taxon>
        <taxon>Cardueae</taxon>
        <taxon>Arctiinae</taxon>
        <taxon>Arctium</taxon>
    </lineage>
</organism>
<reference evidence="1 2" key="2">
    <citation type="journal article" date="2022" name="Mol. Ecol. Resour.">
        <title>The genomes of chicory, endive, great burdock and yacon provide insights into Asteraceae paleo-polyploidization history and plant inulin production.</title>
        <authorList>
            <person name="Fan W."/>
            <person name="Wang S."/>
            <person name="Wang H."/>
            <person name="Wang A."/>
            <person name="Jiang F."/>
            <person name="Liu H."/>
            <person name="Zhao H."/>
            <person name="Xu D."/>
            <person name="Zhang Y."/>
        </authorList>
    </citation>
    <scope>NUCLEOTIDE SEQUENCE [LARGE SCALE GENOMIC DNA]</scope>
    <source>
        <strain evidence="2">cv. Niubang</strain>
    </source>
</reference>
<dbReference type="Proteomes" id="UP001055879">
    <property type="component" value="Linkage Group LG04"/>
</dbReference>